<feature type="region of interest" description="Disordered" evidence="1">
    <location>
        <begin position="167"/>
        <end position="191"/>
    </location>
</feature>
<feature type="compositionally biased region" description="Basic and acidic residues" evidence="1">
    <location>
        <begin position="96"/>
        <end position="114"/>
    </location>
</feature>
<keyword evidence="4" id="KW-1185">Reference proteome</keyword>
<feature type="region of interest" description="Disordered" evidence="1">
    <location>
        <begin position="48"/>
        <end position="68"/>
    </location>
</feature>
<gene>
    <name evidence="3" type="primary">dnaJ</name>
    <name evidence="3" type="ORF">SNEC2469_LOCUS27127</name>
</gene>
<evidence type="ECO:0000313" key="3">
    <source>
        <dbReference type="EMBL" id="CAE7859184.1"/>
    </source>
</evidence>
<feature type="region of interest" description="Disordered" evidence="1">
    <location>
        <begin position="84"/>
        <end position="126"/>
    </location>
</feature>
<name>A0A813A8R2_9DINO</name>
<dbReference type="PROSITE" id="PS50076">
    <property type="entry name" value="DNAJ_2"/>
    <property type="match status" value="1"/>
</dbReference>
<dbReference type="CDD" id="cd06257">
    <property type="entry name" value="DnaJ"/>
    <property type="match status" value="1"/>
</dbReference>
<accession>A0A813A8R2</accession>
<dbReference type="PRINTS" id="PR00625">
    <property type="entry name" value="JDOMAIN"/>
</dbReference>
<evidence type="ECO:0000313" key="4">
    <source>
        <dbReference type="Proteomes" id="UP000601435"/>
    </source>
</evidence>
<proteinExistence type="predicted"/>
<dbReference type="Proteomes" id="UP000601435">
    <property type="component" value="Unassembled WGS sequence"/>
</dbReference>
<dbReference type="OrthoDB" id="445556at2759"/>
<sequence length="191" mass="21793">MRVSICPMVEQALLARRRSGRNFATSPREKLGVSWNCSEEEVRKAFRQRAKAVHPDMQPPGSDSEVAAKKFRELQDAYAEVLQEMRGIARRPDRRQRHDGPEPAYKSKDWDAARRQPPASNQGPSGVSIASFLACTAAIMYSMFGPAEEALDREEKQNFAAKRVRLRQEQAEREQRELKQQLERRAGRPTA</sequence>
<dbReference type="Gene3D" id="1.10.287.110">
    <property type="entry name" value="DnaJ domain"/>
    <property type="match status" value="1"/>
</dbReference>
<dbReference type="EMBL" id="CAJNJA010056586">
    <property type="protein sequence ID" value="CAE7859184.1"/>
    <property type="molecule type" value="Genomic_DNA"/>
</dbReference>
<protein>
    <submittedName>
        <fullName evidence="3">DnaJ protein</fullName>
    </submittedName>
</protein>
<reference evidence="3" key="1">
    <citation type="submission" date="2021-02" db="EMBL/GenBank/DDBJ databases">
        <authorList>
            <person name="Dougan E. K."/>
            <person name="Rhodes N."/>
            <person name="Thang M."/>
            <person name="Chan C."/>
        </authorList>
    </citation>
    <scope>NUCLEOTIDE SEQUENCE</scope>
</reference>
<feature type="domain" description="J" evidence="2">
    <location>
        <begin position="26"/>
        <end position="102"/>
    </location>
</feature>
<dbReference type="InterPro" id="IPR036869">
    <property type="entry name" value="J_dom_sf"/>
</dbReference>
<organism evidence="3 4">
    <name type="scientific">Symbiodinium necroappetens</name>
    <dbReference type="NCBI Taxonomy" id="1628268"/>
    <lineage>
        <taxon>Eukaryota</taxon>
        <taxon>Sar</taxon>
        <taxon>Alveolata</taxon>
        <taxon>Dinophyceae</taxon>
        <taxon>Suessiales</taxon>
        <taxon>Symbiodiniaceae</taxon>
        <taxon>Symbiodinium</taxon>
    </lineage>
</organism>
<dbReference type="Pfam" id="PF00226">
    <property type="entry name" value="DnaJ"/>
    <property type="match status" value="1"/>
</dbReference>
<evidence type="ECO:0000259" key="2">
    <source>
        <dbReference type="PROSITE" id="PS50076"/>
    </source>
</evidence>
<dbReference type="InterPro" id="IPR001623">
    <property type="entry name" value="DnaJ_domain"/>
</dbReference>
<comment type="caution">
    <text evidence="3">The sequence shown here is derived from an EMBL/GenBank/DDBJ whole genome shotgun (WGS) entry which is preliminary data.</text>
</comment>
<evidence type="ECO:0000256" key="1">
    <source>
        <dbReference type="SAM" id="MobiDB-lite"/>
    </source>
</evidence>
<dbReference type="SMART" id="SM00271">
    <property type="entry name" value="DnaJ"/>
    <property type="match status" value="1"/>
</dbReference>
<dbReference type="AlphaFoldDB" id="A0A813A8R2"/>
<dbReference type="SUPFAM" id="SSF46565">
    <property type="entry name" value="Chaperone J-domain"/>
    <property type="match status" value="1"/>
</dbReference>